<dbReference type="PANTHER" id="PTHR43741">
    <property type="entry name" value="FMN-DEPENDENT NADH-AZOREDUCTASE 1"/>
    <property type="match status" value="1"/>
</dbReference>
<dbReference type="EMBL" id="DVMP01000045">
    <property type="protein sequence ID" value="HIU25268.1"/>
    <property type="molecule type" value="Genomic_DNA"/>
</dbReference>
<protein>
    <submittedName>
        <fullName evidence="2">NAD(P)H-dependent oxidoreductase</fullName>
    </submittedName>
</protein>
<sequence>MKKILFVNCCIRGRDSRTEKLCRSFLEKLEGAVTELRLAEEDISPFTAGDILKRDSLLKEEKLDDPMLRYARQFAEADIVVMGAPYWDLSFPSLLKVYIEHVTVCGITFRYGDDGREIGMCAAEKLYYVTTSGGYTEGRNFGYDYIRGLCSMYGIDRTKFISAEGLDIIGADIDAIMEAADLSL</sequence>
<dbReference type="InterPro" id="IPR029039">
    <property type="entry name" value="Flavoprotein-like_sf"/>
</dbReference>
<gene>
    <name evidence="2" type="ORF">IAC50_02060</name>
</gene>
<dbReference type="InterPro" id="IPR003680">
    <property type="entry name" value="Flavodoxin_fold"/>
</dbReference>
<accession>A0A9D1L6R5</accession>
<reference evidence="2" key="1">
    <citation type="submission" date="2020-10" db="EMBL/GenBank/DDBJ databases">
        <authorList>
            <person name="Gilroy R."/>
        </authorList>
    </citation>
    <scope>NUCLEOTIDE SEQUENCE</scope>
    <source>
        <strain evidence="2">ChiHcec3-6078</strain>
    </source>
</reference>
<dbReference type="SUPFAM" id="SSF52218">
    <property type="entry name" value="Flavoproteins"/>
    <property type="match status" value="1"/>
</dbReference>
<comment type="caution">
    <text evidence="2">The sequence shown here is derived from an EMBL/GenBank/DDBJ whole genome shotgun (WGS) entry which is preliminary data.</text>
</comment>
<feature type="domain" description="Flavodoxin-like fold" evidence="1">
    <location>
        <begin position="2"/>
        <end position="179"/>
    </location>
</feature>
<evidence type="ECO:0000313" key="3">
    <source>
        <dbReference type="Proteomes" id="UP000824090"/>
    </source>
</evidence>
<evidence type="ECO:0000313" key="2">
    <source>
        <dbReference type="EMBL" id="HIU25268.1"/>
    </source>
</evidence>
<dbReference type="PANTHER" id="PTHR43741:SF4">
    <property type="entry name" value="FMN-DEPENDENT NADH:QUINONE OXIDOREDUCTASE"/>
    <property type="match status" value="1"/>
</dbReference>
<dbReference type="InterPro" id="IPR050104">
    <property type="entry name" value="FMN-dep_NADH:Q_OxRdtase_AzoR1"/>
</dbReference>
<dbReference type="Proteomes" id="UP000824090">
    <property type="component" value="Unassembled WGS sequence"/>
</dbReference>
<proteinExistence type="predicted"/>
<reference evidence="2" key="2">
    <citation type="journal article" date="2021" name="PeerJ">
        <title>Extensive microbial diversity within the chicken gut microbiome revealed by metagenomics and culture.</title>
        <authorList>
            <person name="Gilroy R."/>
            <person name="Ravi A."/>
            <person name="Getino M."/>
            <person name="Pursley I."/>
            <person name="Horton D.L."/>
            <person name="Alikhan N.F."/>
            <person name="Baker D."/>
            <person name="Gharbi K."/>
            <person name="Hall N."/>
            <person name="Watson M."/>
            <person name="Adriaenssens E.M."/>
            <person name="Foster-Nyarko E."/>
            <person name="Jarju S."/>
            <person name="Secka A."/>
            <person name="Antonio M."/>
            <person name="Oren A."/>
            <person name="Chaudhuri R.R."/>
            <person name="La Ragione R."/>
            <person name="Hildebrand F."/>
            <person name="Pallen M.J."/>
        </authorList>
    </citation>
    <scope>NUCLEOTIDE SEQUENCE</scope>
    <source>
        <strain evidence="2">ChiHcec3-6078</strain>
    </source>
</reference>
<evidence type="ECO:0000259" key="1">
    <source>
        <dbReference type="Pfam" id="PF02525"/>
    </source>
</evidence>
<dbReference type="AlphaFoldDB" id="A0A9D1L6R5"/>
<dbReference type="Pfam" id="PF02525">
    <property type="entry name" value="Flavodoxin_2"/>
    <property type="match status" value="1"/>
</dbReference>
<dbReference type="Gene3D" id="3.40.50.360">
    <property type="match status" value="1"/>
</dbReference>
<organism evidence="2 3">
    <name type="scientific">Candidatus Allocopromorpha excrementigallinarum</name>
    <dbReference type="NCBI Taxonomy" id="2840742"/>
    <lineage>
        <taxon>Bacteria</taxon>
        <taxon>Bacillati</taxon>
        <taxon>Bacillota</taxon>
        <taxon>Clostridia</taxon>
        <taxon>Eubacteriales</taxon>
        <taxon>Eubacteriaceae</taxon>
        <taxon>Eubacteriaceae incertae sedis</taxon>
        <taxon>Candidatus Allocopromorpha</taxon>
    </lineage>
</organism>
<name>A0A9D1L6R5_9FIRM</name>